<keyword evidence="1" id="KW-0472">Membrane</keyword>
<dbReference type="OrthoDB" id="5739480at2"/>
<dbReference type="Proteomes" id="UP000243232">
    <property type="component" value="Chromosome I"/>
</dbReference>
<evidence type="ECO:0000313" key="2">
    <source>
        <dbReference type="EMBL" id="SDU07641.1"/>
    </source>
</evidence>
<dbReference type="EMBL" id="LT629785">
    <property type="protein sequence ID" value="SDU07641.1"/>
    <property type="molecule type" value="Genomic_DNA"/>
</dbReference>
<evidence type="ECO:0008006" key="4">
    <source>
        <dbReference type="Google" id="ProtNLM"/>
    </source>
</evidence>
<reference evidence="3" key="1">
    <citation type="submission" date="2016-10" db="EMBL/GenBank/DDBJ databases">
        <authorList>
            <person name="Varghese N."/>
            <person name="Submissions S."/>
        </authorList>
    </citation>
    <scope>NUCLEOTIDE SEQUENCE [LARGE SCALE GENOMIC DNA]</scope>
    <source>
        <strain evidence="3">DSM 17875</strain>
    </source>
</reference>
<feature type="transmembrane region" description="Helical" evidence="1">
    <location>
        <begin position="81"/>
        <end position="104"/>
    </location>
</feature>
<dbReference type="STRING" id="364197.SAMN05216296_1633"/>
<gene>
    <name evidence="2" type="ORF">SAMN05216296_1633</name>
</gene>
<feature type="transmembrane region" description="Helical" evidence="1">
    <location>
        <begin position="55"/>
        <end position="74"/>
    </location>
</feature>
<keyword evidence="1" id="KW-1133">Transmembrane helix</keyword>
<keyword evidence="1" id="KW-0812">Transmembrane</keyword>
<feature type="transmembrane region" description="Helical" evidence="1">
    <location>
        <begin position="110"/>
        <end position="130"/>
    </location>
</feature>
<evidence type="ECO:0000313" key="3">
    <source>
        <dbReference type="Proteomes" id="UP000243232"/>
    </source>
</evidence>
<keyword evidence="3" id="KW-1185">Reference proteome</keyword>
<evidence type="ECO:0000256" key="1">
    <source>
        <dbReference type="SAM" id="Phobius"/>
    </source>
</evidence>
<organism evidence="2 3">
    <name type="scientific">Pseudomonas pohangensis</name>
    <dbReference type="NCBI Taxonomy" id="364197"/>
    <lineage>
        <taxon>Bacteria</taxon>
        <taxon>Pseudomonadati</taxon>
        <taxon>Pseudomonadota</taxon>
        <taxon>Gammaproteobacteria</taxon>
        <taxon>Pseudomonadales</taxon>
        <taxon>Pseudomonadaceae</taxon>
        <taxon>Pseudomonas</taxon>
    </lineage>
</organism>
<name>A0A1H2FJX8_9PSED</name>
<dbReference type="RefSeq" id="WP_090194048.1">
    <property type="nucleotide sequence ID" value="NZ_LT629785.1"/>
</dbReference>
<protein>
    <recommendedName>
        <fullName evidence="4">DoxX-like family protein</fullName>
    </recommendedName>
</protein>
<proteinExistence type="predicted"/>
<dbReference type="AlphaFoldDB" id="A0A1H2FJX8"/>
<sequence length="136" mass="14576">MFNSSWKMAAADPASKKLLYLAAAFNLLAGLLVLLFVHQAPALVGLQISDASQLMYVDLVAWLVTCFGLGYALGGYDLQRFWPFIAMGALGKLGVVALVIGYFACGHAGLLVALLSLGDLLFAILFVRLLRAHMIS</sequence>
<accession>A0A1H2FJX8</accession>